<keyword evidence="1" id="KW-0472">Membrane</keyword>
<organism evidence="2 3">
    <name type="scientific">Veillonella magna</name>
    <dbReference type="NCBI Taxonomy" id="464322"/>
    <lineage>
        <taxon>Bacteria</taxon>
        <taxon>Bacillati</taxon>
        <taxon>Bacillota</taxon>
        <taxon>Negativicutes</taxon>
        <taxon>Veillonellales</taxon>
        <taxon>Veillonellaceae</taxon>
        <taxon>Veillonella</taxon>
    </lineage>
</organism>
<name>A0ABS2GHY7_9FIRM</name>
<accession>A0ABS2GHY7</accession>
<evidence type="ECO:0000313" key="2">
    <source>
        <dbReference type="EMBL" id="MBM6912925.1"/>
    </source>
</evidence>
<feature type="transmembrane region" description="Helical" evidence="1">
    <location>
        <begin position="38"/>
        <end position="63"/>
    </location>
</feature>
<evidence type="ECO:0000256" key="1">
    <source>
        <dbReference type="SAM" id="Phobius"/>
    </source>
</evidence>
<evidence type="ECO:0000313" key="3">
    <source>
        <dbReference type="Proteomes" id="UP000707138"/>
    </source>
</evidence>
<dbReference type="EMBL" id="JACJLA010000010">
    <property type="protein sequence ID" value="MBM6912925.1"/>
    <property type="molecule type" value="Genomic_DNA"/>
</dbReference>
<dbReference type="Pfam" id="PF09527">
    <property type="entry name" value="ATPase_gene1"/>
    <property type="match status" value="1"/>
</dbReference>
<keyword evidence="1" id="KW-1133">Transmembrane helix</keyword>
<dbReference type="InterPro" id="IPR032820">
    <property type="entry name" value="ATPase_put"/>
</dbReference>
<dbReference type="Proteomes" id="UP000707138">
    <property type="component" value="Unassembled WGS sequence"/>
</dbReference>
<sequence>MKQDRSDIWQAVSVAATAGMTMVVCIALGLFLGSRADAWLGSSPWCLLIGGLWGGITGLWSIIKQAAGRR</sequence>
<gene>
    <name evidence="2" type="ORF">H6A01_06255</name>
</gene>
<proteinExistence type="predicted"/>
<protein>
    <submittedName>
        <fullName evidence="2">AtpZ/AtpI family protein</fullName>
    </submittedName>
</protein>
<comment type="caution">
    <text evidence="2">The sequence shown here is derived from an EMBL/GenBank/DDBJ whole genome shotgun (WGS) entry which is preliminary data.</text>
</comment>
<reference evidence="2 3" key="1">
    <citation type="journal article" date="2021" name="Sci. Rep.">
        <title>The distribution of antibiotic resistance genes in chicken gut microbiota commensals.</title>
        <authorList>
            <person name="Juricova H."/>
            <person name="Matiasovicova J."/>
            <person name="Kubasova T."/>
            <person name="Cejkova D."/>
            <person name="Rychlik I."/>
        </authorList>
    </citation>
    <scope>NUCLEOTIDE SEQUENCE [LARGE SCALE GENOMIC DNA]</scope>
    <source>
        <strain evidence="2 3">An537</strain>
    </source>
</reference>
<dbReference type="RefSeq" id="WP_028254564.1">
    <property type="nucleotide sequence ID" value="NZ_CALXQD010000004.1"/>
</dbReference>
<feature type="transmembrane region" description="Helical" evidence="1">
    <location>
        <begin position="12"/>
        <end position="32"/>
    </location>
</feature>
<keyword evidence="3" id="KW-1185">Reference proteome</keyword>
<keyword evidence="1" id="KW-0812">Transmembrane</keyword>